<dbReference type="AlphaFoldDB" id="A0A646QFV9"/>
<sequence>MTWVVLSFALLSLVSRTEAVITIKDNGYQGITVAIHPNVPDDPELVQSIKNLFLSGSSFLYQATRHRAYFNEVTIIVPNEWEYRPEYEIVRPNSRFSVADVRIDLPNPEYGDAPYTQQPGECGESGEYIHLTPDFIKGLDRSGASAYGDPGRALIHEWSHLRYGVFDEHGFQHDSRTPPFYLDESGQIKYTACTSDVPGWLRDTSGGPCTRKEDGLPGDDCLFYPDMEHATAKASVMSMPYLPSVDGFCDSSPEREHNARAPNMHNLMCQGRSTWDVLMDHPDFLRDRNGPREDVDIVTLFRVVQPKKDDKPTFVLVLDVSASMRGRKMDLLHRAAARFVRFQLRDYSSLGIVAFSTDVKVLANITTLDKVNRTKLVDTVPNQEDEGYTSIGRGLLEGLALLKRSREPMEGALLLLVSDGEENMNPRVLDILPQILAARVVINTIAFGLEATSKLETLVKATGGRGFFFDDKKIGHKALDAAFLASATTQADLELQPVEVINRYTYMEKMGSVEGNFTLDKEIGMNTAFLVTFDFPDLQVALVSPSGKKYSELSKEYTVDLKTNTISIDIPKAEPGLWEYFITNLETRMEQDVSVIVTSEPRDIREQPIRVRAWVAEVDLTYPAQAKVYAEVKKEYNAIIGASVIATIDGPLGEPHVMMLYDNGQGADTIPDDGIYSGFFTNFNGSGRYSVEAVVVNNGKARMKTGSRASPSPPLPRISPELVRGLSPQVSFSPKSLKERGDRPKAAPLLLPEVAMFERTVSGGSFKLQNWTNRDLIPPNKITDLEVISFNTTGGVIELIWTSPGDDMDKGNAERVELRYHTDRAILLLTFDKAWLLEETNITAGNLTEVPAAGEEHWIQFKIPVDKDSGIAAYYFAVVAYDEAGNRGQVSNIAEAHWSYGDSIPMRPVDGPASYSLLAILLAVGGALALLIILFIVAVSIRNRRRKRKYKCKHENTLLPTKT</sequence>
<reference evidence="4" key="1">
    <citation type="submission" date="2018-11" db="EMBL/GenBank/DDBJ databases">
        <title>Venom-gland transcriptomics and venom proteomics of the Florida green centipede (Hemiscolopendra marginata) reveal sex-based variation in a centipede venom.</title>
        <authorList>
            <person name="Nystrom G.S."/>
            <person name="Ward M.J."/>
            <person name="Ellsworth S.A."/>
            <person name="Rokyta D.R."/>
        </authorList>
    </citation>
    <scope>NUCLEOTIDE SEQUENCE</scope>
    <source>
        <tissue evidence="4">Venom gland</tissue>
    </source>
</reference>
<dbReference type="SMART" id="SM00327">
    <property type="entry name" value="VWA"/>
    <property type="match status" value="1"/>
</dbReference>
<protein>
    <submittedName>
        <fullName evidence="4">EClCP</fullName>
    </submittedName>
</protein>
<name>A0A646QFV9_9MYRI</name>
<feature type="domain" description="VWFA" evidence="3">
    <location>
        <begin position="313"/>
        <end position="487"/>
    </location>
</feature>
<evidence type="ECO:0000313" key="4">
    <source>
        <dbReference type="EMBL" id="MUP40652.1"/>
    </source>
</evidence>
<dbReference type="InterPro" id="IPR002035">
    <property type="entry name" value="VWF_A"/>
</dbReference>
<evidence type="ECO:0000256" key="2">
    <source>
        <dbReference type="SAM" id="SignalP"/>
    </source>
</evidence>
<dbReference type="Pfam" id="PF00092">
    <property type="entry name" value="VWA"/>
    <property type="match status" value="1"/>
</dbReference>
<dbReference type="SUPFAM" id="SSF53300">
    <property type="entry name" value="vWA-like"/>
    <property type="match status" value="1"/>
</dbReference>
<dbReference type="Gene3D" id="3.40.50.410">
    <property type="entry name" value="von Willebrand factor, type A domain"/>
    <property type="match status" value="1"/>
</dbReference>
<keyword evidence="1" id="KW-0812">Transmembrane</keyword>
<organism evidence="4">
    <name type="scientific">Hemiscolopendra marginata</name>
    <dbReference type="NCBI Taxonomy" id="943146"/>
    <lineage>
        <taxon>Eukaryota</taxon>
        <taxon>Metazoa</taxon>
        <taxon>Ecdysozoa</taxon>
        <taxon>Arthropoda</taxon>
        <taxon>Myriapoda</taxon>
        <taxon>Chilopoda</taxon>
        <taxon>Pleurostigmophora</taxon>
        <taxon>Scolopendromorpha</taxon>
        <taxon>Scolopendridae</taxon>
        <taxon>Hemiscolopendra</taxon>
    </lineage>
</organism>
<dbReference type="EMBL" id="GHBY01000475">
    <property type="protein sequence ID" value="MUP40652.1"/>
    <property type="molecule type" value="Transcribed_RNA"/>
</dbReference>
<dbReference type="InterPro" id="IPR013642">
    <property type="entry name" value="CLCA_N"/>
</dbReference>
<feature type="signal peptide" evidence="2">
    <location>
        <begin position="1"/>
        <end position="19"/>
    </location>
</feature>
<keyword evidence="2" id="KW-0732">Signal</keyword>
<accession>A0A646QFV9</accession>
<dbReference type="PANTHER" id="PTHR10579:SF177">
    <property type="entry name" value="CALCIUM-ACTIVATED CHLORIDE CHANNEL REGULATOR 4-LIKE PROTEIN"/>
    <property type="match status" value="1"/>
</dbReference>
<dbReference type="Pfam" id="PF08434">
    <property type="entry name" value="CLCA"/>
    <property type="match status" value="1"/>
</dbReference>
<feature type="chain" id="PRO_5024912467" evidence="2">
    <location>
        <begin position="20"/>
        <end position="963"/>
    </location>
</feature>
<keyword evidence="1" id="KW-1133">Transmembrane helix</keyword>
<evidence type="ECO:0000256" key="1">
    <source>
        <dbReference type="SAM" id="Phobius"/>
    </source>
</evidence>
<evidence type="ECO:0000259" key="3">
    <source>
        <dbReference type="PROSITE" id="PS50234"/>
    </source>
</evidence>
<dbReference type="CDD" id="cd00198">
    <property type="entry name" value="vWFA"/>
    <property type="match status" value="1"/>
</dbReference>
<proteinExistence type="predicted"/>
<dbReference type="NCBIfam" id="NF041940">
    <property type="entry name" value="choice_anch_X"/>
    <property type="match status" value="1"/>
</dbReference>
<dbReference type="PANTHER" id="PTHR10579">
    <property type="entry name" value="CALCIUM-ACTIVATED CHLORIDE CHANNEL REGULATOR"/>
    <property type="match status" value="1"/>
</dbReference>
<feature type="transmembrane region" description="Helical" evidence="1">
    <location>
        <begin position="915"/>
        <end position="941"/>
    </location>
</feature>
<dbReference type="GO" id="GO:0032991">
    <property type="term" value="C:protein-containing complex"/>
    <property type="evidence" value="ECO:0007669"/>
    <property type="project" value="UniProtKB-ARBA"/>
</dbReference>
<dbReference type="PROSITE" id="PS50234">
    <property type="entry name" value="VWFA"/>
    <property type="match status" value="1"/>
</dbReference>
<keyword evidence="1" id="KW-0472">Membrane</keyword>
<dbReference type="InterPro" id="IPR036465">
    <property type="entry name" value="vWFA_dom_sf"/>
</dbReference>
<dbReference type="InterPro" id="IPR051266">
    <property type="entry name" value="CLCR"/>
</dbReference>